<dbReference type="Proteomes" id="UP000654913">
    <property type="component" value="Chromosome 2"/>
</dbReference>
<reference evidence="3" key="1">
    <citation type="submission" date="2021-01" db="EMBL/GenBank/DDBJ databases">
        <authorList>
            <consortium name="Aspergillus puulaauensis MK2 genome sequencing consortium"/>
            <person name="Kazuki M."/>
            <person name="Futagami T."/>
        </authorList>
    </citation>
    <scope>NUCLEOTIDE SEQUENCE</scope>
    <source>
        <strain evidence="3">MK2</strain>
    </source>
</reference>
<dbReference type="PANTHER" id="PTHR38790">
    <property type="entry name" value="2EXR DOMAIN-CONTAINING PROTEIN-RELATED"/>
    <property type="match status" value="1"/>
</dbReference>
<proteinExistence type="predicted"/>
<organism evidence="3 4">
    <name type="scientific">Aspergillus puulaauensis</name>
    <dbReference type="NCBI Taxonomy" id="1220207"/>
    <lineage>
        <taxon>Eukaryota</taxon>
        <taxon>Fungi</taxon>
        <taxon>Dikarya</taxon>
        <taxon>Ascomycota</taxon>
        <taxon>Pezizomycotina</taxon>
        <taxon>Eurotiomycetes</taxon>
        <taxon>Eurotiomycetidae</taxon>
        <taxon>Eurotiales</taxon>
        <taxon>Aspergillaceae</taxon>
        <taxon>Aspergillus</taxon>
    </lineage>
</organism>
<name>A0A7R7XIX7_9EURO</name>
<dbReference type="AlphaFoldDB" id="A0A7R7XIX7"/>
<protein>
    <recommendedName>
        <fullName evidence="2">DUF7730 domain-containing protein</fullName>
    </recommendedName>
</protein>
<dbReference type="InterPro" id="IPR056632">
    <property type="entry name" value="DUF7730"/>
</dbReference>
<sequence length="295" mass="34390">MAKRKRIFTPKRRTKAKLSKGSKLPLEPVEPLSQELSPLFRLPPELRHMIYEETFIAPTTIHLSWVDASNCRFRSFLCKLPVEHQYEKTRSGLLCKRCDKSHFECHPRQKRSTDNAVVRRSYRRQKHTRVMSMLQSCKRMYHETIDMLYEKNTFYIENPKTLTELCKYMPQERLSSFRTLSLESISYLGNILDPRPSLLLQWDHAIEVLRKLDGLKSLCIVMRPWYGIRMEEDTLESPIRYATAVGNLPVAPVLLWAPCLDVSLKRKKGITACPLHGIHGTESRYSPKDALLGFV</sequence>
<dbReference type="EMBL" id="AP024444">
    <property type="protein sequence ID" value="BCS21464.1"/>
    <property type="molecule type" value="Genomic_DNA"/>
</dbReference>
<dbReference type="OrthoDB" id="4757095at2759"/>
<evidence type="ECO:0000313" key="3">
    <source>
        <dbReference type="EMBL" id="BCS21464.1"/>
    </source>
</evidence>
<evidence type="ECO:0000256" key="1">
    <source>
        <dbReference type="SAM" id="MobiDB-lite"/>
    </source>
</evidence>
<dbReference type="KEGG" id="apuu:APUU_21896S"/>
<evidence type="ECO:0000313" key="4">
    <source>
        <dbReference type="Proteomes" id="UP000654913"/>
    </source>
</evidence>
<dbReference type="PANTHER" id="PTHR38790:SF4">
    <property type="entry name" value="2EXR DOMAIN-CONTAINING PROTEIN"/>
    <property type="match status" value="1"/>
</dbReference>
<feature type="region of interest" description="Disordered" evidence="1">
    <location>
        <begin position="1"/>
        <end position="22"/>
    </location>
</feature>
<dbReference type="GeneID" id="64971469"/>
<evidence type="ECO:0000259" key="2">
    <source>
        <dbReference type="Pfam" id="PF24864"/>
    </source>
</evidence>
<feature type="domain" description="DUF7730" evidence="2">
    <location>
        <begin position="33"/>
        <end position="224"/>
    </location>
</feature>
<feature type="compositionally biased region" description="Basic residues" evidence="1">
    <location>
        <begin position="1"/>
        <end position="20"/>
    </location>
</feature>
<reference evidence="3" key="2">
    <citation type="submission" date="2021-02" db="EMBL/GenBank/DDBJ databases">
        <title>Aspergillus puulaauensis MK2 genome sequence.</title>
        <authorList>
            <person name="Futagami T."/>
            <person name="Mori K."/>
            <person name="Kadooka C."/>
            <person name="Tanaka T."/>
        </authorList>
    </citation>
    <scope>NUCLEOTIDE SEQUENCE</scope>
    <source>
        <strain evidence="3">MK2</strain>
    </source>
</reference>
<gene>
    <name evidence="3" type="ORF">APUU_21896S</name>
</gene>
<dbReference type="RefSeq" id="XP_041553658.1">
    <property type="nucleotide sequence ID" value="XM_041700699.1"/>
</dbReference>
<accession>A0A7R7XIX7</accession>
<keyword evidence="4" id="KW-1185">Reference proteome</keyword>
<dbReference type="Pfam" id="PF24864">
    <property type="entry name" value="DUF7730"/>
    <property type="match status" value="1"/>
</dbReference>